<keyword evidence="1 3" id="KW-0963">Cytoplasm</keyword>
<gene>
    <name evidence="3 7" type="primary">rimP</name>
    <name evidence="7" type="ORF">FOY51_07650</name>
</gene>
<dbReference type="NCBIfam" id="NF000930">
    <property type="entry name" value="PRK00092.2-2"/>
    <property type="match status" value="1"/>
</dbReference>
<evidence type="ECO:0000256" key="3">
    <source>
        <dbReference type="HAMAP-Rule" id="MF_01077"/>
    </source>
</evidence>
<dbReference type="GO" id="GO:0005829">
    <property type="term" value="C:cytosol"/>
    <property type="evidence" value="ECO:0007669"/>
    <property type="project" value="TreeGrafter"/>
</dbReference>
<evidence type="ECO:0000256" key="2">
    <source>
        <dbReference type="ARBA" id="ARBA00022517"/>
    </source>
</evidence>
<dbReference type="Pfam" id="PF17384">
    <property type="entry name" value="DUF150_C"/>
    <property type="match status" value="1"/>
</dbReference>
<dbReference type="InterPro" id="IPR028998">
    <property type="entry name" value="RimP_C"/>
</dbReference>
<comment type="caution">
    <text evidence="7">The sequence shown here is derived from an EMBL/GenBank/DDBJ whole genome shotgun (WGS) entry which is preliminary data.</text>
</comment>
<dbReference type="InterPro" id="IPR035956">
    <property type="entry name" value="RimP_N_sf"/>
</dbReference>
<dbReference type="HAMAP" id="MF_01077">
    <property type="entry name" value="RimP"/>
    <property type="match status" value="1"/>
</dbReference>
<dbReference type="InterPro" id="IPR028989">
    <property type="entry name" value="RimP_N"/>
</dbReference>
<protein>
    <recommendedName>
        <fullName evidence="3">Ribosome maturation factor RimP</fullName>
    </recommendedName>
</protein>
<dbReference type="Proteomes" id="UP000322244">
    <property type="component" value="Unassembled WGS sequence"/>
</dbReference>
<feature type="domain" description="Ribosome maturation factor RimP C-terminal" evidence="6">
    <location>
        <begin position="88"/>
        <end position="152"/>
    </location>
</feature>
<dbReference type="InterPro" id="IPR003728">
    <property type="entry name" value="Ribosome_maturation_RimP"/>
</dbReference>
<dbReference type="Gene3D" id="3.30.300.70">
    <property type="entry name" value="RimP-like superfamily, N-terminal"/>
    <property type="match status" value="1"/>
</dbReference>
<organism evidence="7 8">
    <name type="scientific">Antrihabitans cavernicola</name>
    <dbReference type="NCBI Taxonomy" id="2495913"/>
    <lineage>
        <taxon>Bacteria</taxon>
        <taxon>Bacillati</taxon>
        <taxon>Actinomycetota</taxon>
        <taxon>Actinomycetes</taxon>
        <taxon>Mycobacteriales</taxon>
        <taxon>Nocardiaceae</taxon>
        <taxon>Antrihabitans</taxon>
    </lineage>
</organism>
<accession>A0A5A7SAY1</accession>
<dbReference type="OrthoDB" id="9805006at2"/>
<dbReference type="PANTHER" id="PTHR33867">
    <property type="entry name" value="RIBOSOME MATURATION FACTOR RIMP"/>
    <property type="match status" value="1"/>
</dbReference>
<keyword evidence="8" id="KW-1185">Reference proteome</keyword>
<evidence type="ECO:0000256" key="1">
    <source>
        <dbReference type="ARBA" id="ARBA00022490"/>
    </source>
</evidence>
<dbReference type="RefSeq" id="WP_149429632.1">
    <property type="nucleotide sequence ID" value="NZ_VLNY01000003.1"/>
</dbReference>
<evidence type="ECO:0000313" key="8">
    <source>
        <dbReference type="Proteomes" id="UP000322244"/>
    </source>
</evidence>
<comment type="similarity">
    <text evidence="3">Belongs to the RimP family.</text>
</comment>
<dbReference type="GO" id="GO:0006412">
    <property type="term" value="P:translation"/>
    <property type="evidence" value="ECO:0007669"/>
    <property type="project" value="TreeGrafter"/>
</dbReference>
<evidence type="ECO:0000313" key="7">
    <source>
        <dbReference type="EMBL" id="KAA0023288.1"/>
    </source>
</evidence>
<evidence type="ECO:0000259" key="6">
    <source>
        <dbReference type="Pfam" id="PF17384"/>
    </source>
</evidence>
<evidence type="ECO:0000256" key="4">
    <source>
        <dbReference type="SAM" id="MobiDB-lite"/>
    </source>
</evidence>
<evidence type="ECO:0000259" key="5">
    <source>
        <dbReference type="Pfam" id="PF02576"/>
    </source>
</evidence>
<dbReference type="AlphaFoldDB" id="A0A5A7SAY1"/>
<comment type="subcellular location">
    <subcellularLocation>
        <location evidence="3">Cytoplasm</location>
    </subcellularLocation>
</comment>
<name>A0A5A7SAY1_9NOCA</name>
<reference evidence="7 8" key="1">
    <citation type="submission" date="2019-07" db="EMBL/GenBank/DDBJ databases">
        <title>Rhodococcus cavernicolus sp. nov., isolated from a cave.</title>
        <authorList>
            <person name="Lee S.D."/>
        </authorList>
    </citation>
    <scope>NUCLEOTIDE SEQUENCE [LARGE SCALE GENOMIC DNA]</scope>
    <source>
        <strain evidence="7 8">C1-24</strain>
    </source>
</reference>
<dbReference type="EMBL" id="VLNY01000003">
    <property type="protein sequence ID" value="KAA0023288.1"/>
    <property type="molecule type" value="Genomic_DNA"/>
</dbReference>
<feature type="domain" description="Ribosome maturation factor RimP N-terminal" evidence="5">
    <location>
        <begin position="12"/>
        <end position="85"/>
    </location>
</feature>
<comment type="function">
    <text evidence="3">Required for maturation of 30S ribosomal subunits.</text>
</comment>
<keyword evidence="2 3" id="KW-0690">Ribosome biogenesis</keyword>
<feature type="region of interest" description="Disordered" evidence="4">
    <location>
        <begin position="156"/>
        <end position="195"/>
    </location>
</feature>
<feature type="compositionally biased region" description="Acidic residues" evidence="4">
    <location>
        <begin position="184"/>
        <end position="195"/>
    </location>
</feature>
<dbReference type="SUPFAM" id="SSF75420">
    <property type="entry name" value="YhbC-like, N-terminal domain"/>
    <property type="match status" value="1"/>
</dbReference>
<dbReference type="CDD" id="cd01734">
    <property type="entry name" value="YlxS_C"/>
    <property type="match status" value="1"/>
</dbReference>
<sequence>MPIPSKERVNELVAELVARRGYDLEDVNVIPAGRHTTVRVMVDSDAGVSLDAIADLSRDISVALDDLTEVGETPYTLEVTTPGVERPLTHERHWRRARGRKVRLSAGGEAVDGRIGAVTDDSVDLVVGGKANPTIRPIALADITDAVVQVEFSPPGERELELAGGVAEGRPISGDRTTERDATELDDTESEGEDK</sequence>
<dbReference type="Pfam" id="PF02576">
    <property type="entry name" value="RimP_N"/>
    <property type="match status" value="1"/>
</dbReference>
<dbReference type="PANTHER" id="PTHR33867:SF1">
    <property type="entry name" value="RIBOSOME MATURATION FACTOR RIMP"/>
    <property type="match status" value="1"/>
</dbReference>
<dbReference type="GO" id="GO:0000028">
    <property type="term" value="P:ribosomal small subunit assembly"/>
    <property type="evidence" value="ECO:0007669"/>
    <property type="project" value="TreeGrafter"/>
</dbReference>
<proteinExistence type="inferred from homology"/>